<evidence type="ECO:0000313" key="2">
    <source>
        <dbReference type="EMBL" id="CAI3959829.1"/>
    </source>
</evidence>
<evidence type="ECO:0000259" key="1">
    <source>
        <dbReference type="Pfam" id="PF05876"/>
    </source>
</evidence>
<evidence type="ECO:0000313" key="3">
    <source>
        <dbReference type="EMBL" id="CAI3961433.1"/>
    </source>
</evidence>
<evidence type="ECO:0000313" key="4">
    <source>
        <dbReference type="Proteomes" id="UP001154255"/>
    </source>
</evidence>
<dbReference type="Proteomes" id="UP001154255">
    <property type="component" value="Unassembled WGS sequence"/>
</dbReference>
<reference evidence="2" key="1">
    <citation type="submission" date="2022-10" db="EMBL/GenBank/DDBJ databases">
        <authorList>
            <person name="Botero Cardona J."/>
        </authorList>
    </citation>
    <scope>NUCLEOTIDE SEQUENCE</scope>
    <source>
        <strain evidence="2">LMG 31819</strain>
        <strain evidence="3">R-53529</strain>
    </source>
</reference>
<dbReference type="RefSeq" id="WP_271790764.1">
    <property type="nucleotide sequence ID" value="NZ_CAMXCJ010000004.1"/>
</dbReference>
<dbReference type="Proteomes" id="UP001154259">
    <property type="component" value="Unassembled WGS sequence"/>
</dbReference>
<dbReference type="EMBL" id="CAMXCM010000015">
    <property type="protein sequence ID" value="CAI3959829.1"/>
    <property type="molecule type" value="Genomic_DNA"/>
</dbReference>
<evidence type="ECO:0000313" key="5">
    <source>
        <dbReference type="Proteomes" id="UP001154259"/>
    </source>
</evidence>
<protein>
    <submittedName>
        <fullName evidence="2">Large subunit GpA (GpA1)</fullName>
    </submittedName>
</protein>
<dbReference type="GO" id="GO:0016887">
    <property type="term" value="F:ATP hydrolysis activity"/>
    <property type="evidence" value="ECO:0007669"/>
    <property type="project" value="InterPro"/>
</dbReference>
<sequence>MFDEVDGYSVVGAGLEGGQRRFYVSCRHCGEYQIFEWGGKDVTHGIKWDKDEQDNALSETAHYVCQHHGCVIEE</sequence>
<name>A0A9W4TPK4_9PROT</name>
<proteinExistence type="predicted"/>
<feature type="domain" description="Phage terminase large subunit GpA ATPase" evidence="1">
    <location>
        <begin position="16"/>
        <end position="74"/>
    </location>
</feature>
<accession>A0A9W4TPK4</accession>
<organism evidence="2 4">
    <name type="scientific">Commensalibacter communis</name>
    <dbReference type="NCBI Taxonomy" id="2972786"/>
    <lineage>
        <taxon>Bacteria</taxon>
        <taxon>Pseudomonadati</taxon>
        <taxon>Pseudomonadota</taxon>
        <taxon>Alphaproteobacteria</taxon>
        <taxon>Acetobacterales</taxon>
        <taxon>Acetobacteraceae</taxon>
    </lineage>
</organism>
<comment type="caution">
    <text evidence="2">The sequence shown here is derived from an EMBL/GenBank/DDBJ whole genome shotgun (WGS) entry which is preliminary data.</text>
</comment>
<dbReference type="Pfam" id="PF05876">
    <property type="entry name" value="GpA_ATPase"/>
    <property type="match status" value="1"/>
</dbReference>
<gene>
    <name evidence="3" type="ORF">R53529_LOCUS2352</name>
    <name evidence="2" type="ORF">R53530_LOCUS2364</name>
</gene>
<dbReference type="AlphaFoldDB" id="A0A9W4TPK4"/>
<dbReference type="EMBL" id="CAMXCS010000015">
    <property type="protein sequence ID" value="CAI3961433.1"/>
    <property type="molecule type" value="Genomic_DNA"/>
</dbReference>
<keyword evidence="5" id="KW-1185">Reference proteome</keyword>
<dbReference type="InterPro" id="IPR046453">
    <property type="entry name" value="GpA_ATPase"/>
</dbReference>